<comment type="caution">
    <text evidence="6">The sequence shown here is derived from an EMBL/GenBank/DDBJ whole genome shotgun (WGS) entry which is preliminary data.</text>
</comment>
<feature type="region of interest" description="Disordered" evidence="4">
    <location>
        <begin position="321"/>
        <end position="385"/>
    </location>
</feature>
<feature type="region of interest" description="Disordered" evidence="4">
    <location>
        <begin position="53"/>
        <end position="129"/>
    </location>
</feature>
<evidence type="ECO:0000256" key="5">
    <source>
        <dbReference type="SAM" id="SignalP"/>
    </source>
</evidence>
<keyword evidence="3" id="KW-0964">Secreted</keyword>
<comment type="subcellular location">
    <subcellularLocation>
        <location evidence="1">Secreted</location>
    </subcellularLocation>
</comment>
<proteinExistence type="inferred from homology"/>
<feature type="chain" id="PRO_5043798645" evidence="5">
    <location>
        <begin position="22"/>
        <end position="385"/>
    </location>
</feature>
<feature type="compositionally biased region" description="Pro residues" evidence="4">
    <location>
        <begin position="102"/>
        <end position="121"/>
    </location>
</feature>
<feature type="compositionally biased region" description="Pro residues" evidence="4">
    <location>
        <begin position="327"/>
        <end position="345"/>
    </location>
</feature>
<dbReference type="InterPro" id="IPR052295">
    <property type="entry name" value="Odorant-binding_protein"/>
</dbReference>
<dbReference type="PANTHER" id="PTHR21066">
    <property type="entry name" value="ODORANT-BINDING PROTEIN 59A-RELATED"/>
    <property type="match status" value="1"/>
</dbReference>
<feature type="compositionally biased region" description="Pro residues" evidence="4">
    <location>
        <begin position="78"/>
        <end position="88"/>
    </location>
</feature>
<feature type="compositionally biased region" description="Pro residues" evidence="4">
    <location>
        <begin position="60"/>
        <end position="70"/>
    </location>
</feature>
<dbReference type="Gene3D" id="1.10.238.270">
    <property type="match status" value="1"/>
</dbReference>
<reference evidence="6" key="1">
    <citation type="submission" date="2022-12" db="EMBL/GenBank/DDBJ databases">
        <title>Chromosome-level genome assembly of the bean flower thrips Megalurothrips usitatus.</title>
        <authorList>
            <person name="Ma L."/>
            <person name="Liu Q."/>
            <person name="Li H."/>
            <person name="Cai W."/>
        </authorList>
    </citation>
    <scope>NUCLEOTIDE SEQUENCE</scope>
    <source>
        <strain evidence="6">Cailab_2022a</strain>
    </source>
</reference>
<accession>A0AAV7XZJ2</accession>
<dbReference type="EMBL" id="JAPTSV010000001">
    <property type="protein sequence ID" value="KAJ1531792.1"/>
    <property type="molecule type" value="Genomic_DNA"/>
</dbReference>
<keyword evidence="5" id="KW-0732">Signal</keyword>
<evidence type="ECO:0000256" key="1">
    <source>
        <dbReference type="ARBA" id="ARBA00004613"/>
    </source>
</evidence>
<organism evidence="6 7">
    <name type="scientific">Megalurothrips usitatus</name>
    <name type="common">bean blossom thrips</name>
    <dbReference type="NCBI Taxonomy" id="439358"/>
    <lineage>
        <taxon>Eukaryota</taxon>
        <taxon>Metazoa</taxon>
        <taxon>Ecdysozoa</taxon>
        <taxon>Arthropoda</taxon>
        <taxon>Hexapoda</taxon>
        <taxon>Insecta</taxon>
        <taxon>Pterygota</taxon>
        <taxon>Neoptera</taxon>
        <taxon>Paraneoptera</taxon>
        <taxon>Thysanoptera</taxon>
        <taxon>Terebrantia</taxon>
        <taxon>Thripoidea</taxon>
        <taxon>Thripidae</taxon>
        <taxon>Megalurothrips</taxon>
    </lineage>
</organism>
<evidence type="ECO:0000256" key="3">
    <source>
        <dbReference type="ARBA" id="ARBA00022525"/>
    </source>
</evidence>
<feature type="compositionally biased region" description="Gly residues" evidence="4">
    <location>
        <begin position="348"/>
        <end position="363"/>
    </location>
</feature>
<dbReference type="Proteomes" id="UP001075354">
    <property type="component" value="Chromosome 1"/>
</dbReference>
<protein>
    <submittedName>
        <fullName evidence="6">Uncharacterized protein</fullName>
    </submittedName>
</protein>
<name>A0AAV7XZJ2_9NEOP</name>
<gene>
    <name evidence="6" type="ORF">ONE63_000446</name>
</gene>
<keyword evidence="7" id="KW-1185">Reference proteome</keyword>
<comment type="similarity">
    <text evidence="2">Belongs to the PBP/GOBP family.</text>
</comment>
<evidence type="ECO:0000256" key="4">
    <source>
        <dbReference type="SAM" id="MobiDB-lite"/>
    </source>
</evidence>
<sequence length="385" mass="41706">MSASLSLVAAALLACGALVSAIFLDEPALSELAEREGYALTLHAVQRARREVAEQTQCRCPPPGPPPPFPGGDDDDMPPPPPPPPPSGPDSEDEPGQAPASRPRPGPPRGCWPPPPPPGPWGPHRGHHPHRWGAQLRGFQSYSGPPCELRPLFRVPDKFNFTARVTCFERWERESAKQMGMAPEDRFDIGKYKPTQRRSLMWNKGCDMQCHFLELELLSGDGEELSIDEEALSALLKEEGDSSDITAAVDAAVKSCVRQGAELVHAKQVCQSGADEVLFCLQRTLEETCPGSKWQGQRSCDEIADATSKLRTCWHIRRLTHPHPHPHPPPPPFFDGRRGPPPPFMRPGGPGGPGDMPGPGGDWAGVPPTQANAIPESATVDKSEA</sequence>
<dbReference type="AlphaFoldDB" id="A0AAV7XZJ2"/>
<evidence type="ECO:0000256" key="2">
    <source>
        <dbReference type="ARBA" id="ARBA00008098"/>
    </source>
</evidence>
<evidence type="ECO:0000313" key="7">
    <source>
        <dbReference type="Proteomes" id="UP001075354"/>
    </source>
</evidence>
<feature type="signal peptide" evidence="5">
    <location>
        <begin position="1"/>
        <end position="21"/>
    </location>
</feature>
<dbReference type="GO" id="GO:0005576">
    <property type="term" value="C:extracellular region"/>
    <property type="evidence" value="ECO:0007669"/>
    <property type="project" value="UniProtKB-SubCell"/>
</dbReference>
<evidence type="ECO:0000313" key="6">
    <source>
        <dbReference type="EMBL" id="KAJ1531792.1"/>
    </source>
</evidence>